<dbReference type="EMBL" id="BKCJ011106494">
    <property type="protein sequence ID" value="GFC86686.1"/>
    <property type="molecule type" value="Genomic_DNA"/>
</dbReference>
<evidence type="ECO:0000256" key="2">
    <source>
        <dbReference type="ARBA" id="ARBA00022490"/>
    </source>
</evidence>
<gene>
    <name evidence="5" type="ORF">Tci_858656</name>
</gene>
<evidence type="ECO:0000256" key="3">
    <source>
        <dbReference type="ARBA" id="ARBA00022574"/>
    </source>
</evidence>
<dbReference type="GO" id="GO:0031087">
    <property type="term" value="P:deadenylation-independent decapping of nuclear-transcribed mRNA"/>
    <property type="evidence" value="ECO:0007669"/>
    <property type="project" value="InterPro"/>
</dbReference>
<comment type="subcellular location">
    <subcellularLocation>
        <location evidence="1">Cytoplasm</location>
    </subcellularLocation>
</comment>
<dbReference type="AlphaFoldDB" id="A0A699RM26"/>
<feature type="non-terminal residue" evidence="5">
    <location>
        <position position="41"/>
    </location>
</feature>
<dbReference type="InterPro" id="IPR045152">
    <property type="entry name" value="EDC4-like"/>
</dbReference>
<sequence>LRLGAIRTLNSSTASRALLKGLHQRVTDMAFFAEDVDLLAG</sequence>
<evidence type="ECO:0000313" key="5">
    <source>
        <dbReference type="EMBL" id="GFC86686.1"/>
    </source>
</evidence>
<dbReference type="PANTHER" id="PTHR15598">
    <property type="entry name" value="ENHANCER OF MRNA-DECAPPING PROTEIN 4"/>
    <property type="match status" value="1"/>
</dbReference>
<dbReference type="PANTHER" id="PTHR15598:SF5">
    <property type="entry name" value="ENHANCER OF MRNA-DECAPPING PROTEIN 4"/>
    <property type="match status" value="1"/>
</dbReference>
<name>A0A699RM26_TANCI</name>
<proteinExistence type="predicted"/>
<dbReference type="GO" id="GO:0000932">
    <property type="term" value="C:P-body"/>
    <property type="evidence" value="ECO:0007669"/>
    <property type="project" value="TreeGrafter"/>
</dbReference>
<keyword evidence="2" id="KW-0963">Cytoplasm</keyword>
<evidence type="ECO:0000256" key="4">
    <source>
        <dbReference type="ARBA" id="ARBA00022737"/>
    </source>
</evidence>
<keyword evidence="4" id="KW-0677">Repeat</keyword>
<organism evidence="5">
    <name type="scientific">Tanacetum cinerariifolium</name>
    <name type="common">Dalmatian daisy</name>
    <name type="synonym">Chrysanthemum cinerariifolium</name>
    <dbReference type="NCBI Taxonomy" id="118510"/>
    <lineage>
        <taxon>Eukaryota</taxon>
        <taxon>Viridiplantae</taxon>
        <taxon>Streptophyta</taxon>
        <taxon>Embryophyta</taxon>
        <taxon>Tracheophyta</taxon>
        <taxon>Spermatophyta</taxon>
        <taxon>Magnoliopsida</taxon>
        <taxon>eudicotyledons</taxon>
        <taxon>Gunneridae</taxon>
        <taxon>Pentapetalae</taxon>
        <taxon>asterids</taxon>
        <taxon>campanulids</taxon>
        <taxon>Asterales</taxon>
        <taxon>Asteraceae</taxon>
        <taxon>Asteroideae</taxon>
        <taxon>Anthemideae</taxon>
        <taxon>Anthemidinae</taxon>
        <taxon>Tanacetum</taxon>
    </lineage>
</organism>
<protein>
    <submittedName>
        <fullName evidence="5">Uncharacterized protein</fullName>
    </submittedName>
</protein>
<feature type="non-terminal residue" evidence="5">
    <location>
        <position position="1"/>
    </location>
</feature>
<reference evidence="5" key="1">
    <citation type="journal article" date="2019" name="Sci. Rep.">
        <title>Draft genome of Tanacetum cinerariifolium, the natural source of mosquito coil.</title>
        <authorList>
            <person name="Yamashiro T."/>
            <person name="Shiraishi A."/>
            <person name="Satake H."/>
            <person name="Nakayama K."/>
        </authorList>
    </citation>
    <scope>NUCLEOTIDE SEQUENCE</scope>
</reference>
<keyword evidence="3" id="KW-0853">WD repeat</keyword>
<accession>A0A699RM26</accession>
<comment type="caution">
    <text evidence="5">The sequence shown here is derived from an EMBL/GenBank/DDBJ whole genome shotgun (WGS) entry which is preliminary data.</text>
</comment>
<evidence type="ECO:0000256" key="1">
    <source>
        <dbReference type="ARBA" id="ARBA00004496"/>
    </source>
</evidence>